<proteinExistence type="predicted"/>
<dbReference type="RefSeq" id="WP_202999839.1">
    <property type="nucleotide sequence ID" value="NZ_JAEMEF010000004.1"/>
</dbReference>
<sequence length="319" mass="37464">MEEALKSNNTKAFDKNHLTFNHKKLNAKYGCSVLFDDGKSKNEIRYKLDITFTGNIENKIKTFRITRGDKIYINDIIQNNFIDKLAIETSKCLYPLHIKTNRKGKLIEILNFDEIINRWEQIKKKIKENYKSKLTDNYIKATEKSLVDKKILLDKISKDWFLNLYFSEIYKFYSQDLYINENLKYPILGDVKPVEYKVISKVQLNEDTKDIRLDISGIIDDDRSALDLVQKLDTPYYKELNKNEKSMEGSCNLIYLFEGKTGVIEAIEANFETKTSVPNKVLVKMFLLKKTNSTSTFTIEDDEVKRENKKGFWSKIFKK</sequence>
<name>A0ABS1WKE0_9FLAO</name>
<dbReference type="Proteomes" id="UP000605013">
    <property type="component" value="Unassembled WGS sequence"/>
</dbReference>
<gene>
    <name evidence="1" type="ORF">JAO71_07135</name>
</gene>
<organism evidence="1 2">
    <name type="scientific">Olleya sediminilitoris</name>
    <dbReference type="NCBI Taxonomy" id="2795739"/>
    <lineage>
        <taxon>Bacteria</taxon>
        <taxon>Pseudomonadati</taxon>
        <taxon>Bacteroidota</taxon>
        <taxon>Flavobacteriia</taxon>
        <taxon>Flavobacteriales</taxon>
        <taxon>Flavobacteriaceae</taxon>
    </lineage>
</organism>
<comment type="caution">
    <text evidence="1">The sequence shown here is derived from an EMBL/GenBank/DDBJ whole genome shotgun (WGS) entry which is preliminary data.</text>
</comment>
<dbReference type="EMBL" id="JAEMEF010000004">
    <property type="protein sequence ID" value="MBL7559573.1"/>
    <property type="molecule type" value="Genomic_DNA"/>
</dbReference>
<protein>
    <submittedName>
        <fullName evidence="1">Uncharacterized protein</fullName>
    </submittedName>
</protein>
<evidence type="ECO:0000313" key="1">
    <source>
        <dbReference type="EMBL" id="MBL7559573.1"/>
    </source>
</evidence>
<reference evidence="1 2" key="1">
    <citation type="submission" date="2020-12" db="EMBL/GenBank/DDBJ databases">
        <title>Olleya sediminilitoris sp. nov., isolated from a tidal flat.</title>
        <authorList>
            <person name="Park S."/>
            <person name="Yoon J.-H."/>
        </authorList>
    </citation>
    <scope>NUCLEOTIDE SEQUENCE [LARGE SCALE GENOMIC DNA]</scope>
    <source>
        <strain evidence="1 2">YSTF-M6</strain>
    </source>
</reference>
<evidence type="ECO:0000313" key="2">
    <source>
        <dbReference type="Proteomes" id="UP000605013"/>
    </source>
</evidence>
<accession>A0ABS1WKE0</accession>
<keyword evidence="2" id="KW-1185">Reference proteome</keyword>